<evidence type="ECO:0000313" key="3">
    <source>
        <dbReference type="Proteomes" id="UP000198889"/>
    </source>
</evidence>
<gene>
    <name evidence="2" type="ORF">SAMN05660859_3403</name>
</gene>
<evidence type="ECO:0000313" key="2">
    <source>
        <dbReference type="EMBL" id="SCW87531.1"/>
    </source>
</evidence>
<keyword evidence="1" id="KW-0812">Transmembrane</keyword>
<dbReference type="STRING" id="177413.SAMN05660859_3403"/>
<keyword evidence="1" id="KW-0472">Membrane</keyword>
<organism evidence="2 3">
    <name type="scientific">Ancylobacter rudongensis</name>
    <dbReference type="NCBI Taxonomy" id="177413"/>
    <lineage>
        <taxon>Bacteria</taxon>
        <taxon>Pseudomonadati</taxon>
        <taxon>Pseudomonadota</taxon>
        <taxon>Alphaproteobacteria</taxon>
        <taxon>Hyphomicrobiales</taxon>
        <taxon>Xanthobacteraceae</taxon>
        <taxon>Ancylobacter</taxon>
    </lineage>
</organism>
<dbReference type="Proteomes" id="UP000198889">
    <property type="component" value="Unassembled WGS sequence"/>
</dbReference>
<dbReference type="RefSeq" id="WP_280138061.1">
    <property type="nucleotide sequence ID" value="NZ_FMTP01000005.1"/>
</dbReference>
<dbReference type="EMBL" id="FMTP01000005">
    <property type="protein sequence ID" value="SCW87531.1"/>
    <property type="molecule type" value="Genomic_DNA"/>
</dbReference>
<reference evidence="3" key="1">
    <citation type="submission" date="2016-10" db="EMBL/GenBank/DDBJ databases">
        <authorList>
            <person name="Varghese N."/>
            <person name="Submissions S."/>
        </authorList>
    </citation>
    <scope>NUCLEOTIDE SEQUENCE [LARGE SCALE GENOMIC DNA]</scope>
    <source>
        <strain evidence="3">CGMCC 1.1761</strain>
    </source>
</reference>
<protein>
    <submittedName>
        <fullName evidence="2">Uncharacterized protein</fullName>
    </submittedName>
</protein>
<sequence>MRGDPFWDPPPDDPMEVWGRRLGRGLAVVVALGLVAYLFATYLR</sequence>
<name>A0A1G4U1P7_9HYPH</name>
<keyword evidence="3" id="KW-1185">Reference proteome</keyword>
<accession>A0A1G4U1P7</accession>
<feature type="transmembrane region" description="Helical" evidence="1">
    <location>
        <begin position="22"/>
        <end position="43"/>
    </location>
</feature>
<evidence type="ECO:0000256" key="1">
    <source>
        <dbReference type="SAM" id="Phobius"/>
    </source>
</evidence>
<keyword evidence="1" id="KW-1133">Transmembrane helix</keyword>
<proteinExistence type="predicted"/>
<dbReference type="AlphaFoldDB" id="A0A1G4U1P7"/>